<sequence length="57" mass="6048">MFKFPLALAGVSGMLLTLATQTAAQTVSNRPAGVDCYGKTLADLRSSGRVMEFKPTK</sequence>
<feature type="chain" id="PRO_5001860351" evidence="1">
    <location>
        <begin position="25"/>
        <end position="57"/>
    </location>
</feature>
<keyword evidence="1" id="KW-0732">Signal</keyword>
<evidence type="ECO:0000313" key="2">
    <source>
        <dbReference type="EMBL" id="CEG07663.1"/>
    </source>
</evidence>
<gene>
    <name evidence="2" type="ORF">BN961_01062</name>
</gene>
<keyword evidence="3" id="KW-1185">Reference proteome</keyword>
<organism evidence="2 3">
    <name type="scientific">Afipia felis</name>
    <name type="common">Cat scratch disease bacillus</name>
    <dbReference type="NCBI Taxonomy" id="1035"/>
    <lineage>
        <taxon>Bacteria</taxon>
        <taxon>Pseudomonadati</taxon>
        <taxon>Pseudomonadota</taxon>
        <taxon>Alphaproteobacteria</taxon>
        <taxon>Hyphomicrobiales</taxon>
        <taxon>Nitrobacteraceae</taxon>
        <taxon>Afipia</taxon>
    </lineage>
</organism>
<proteinExistence type="predicted"/>
<accession>A0A090N6Y5</accession>
<dbReference type="Proteomes" id="UP000035762">
    <property type="component" value="Unassembled WGS sequence"/>
</dbReference>
<evidence type="ECO:0000256" key="1">
    <source>
        <dbReference type="SAM" id="SignalP"/>
    </source>
</evidence>
<dbReference type="EMBL" id="CCAZ020000001">
    <property type="protein sequence ID" value="CEG07663.1"/>
    <property type="molecule type" value="Genomic_DNA"/>
</dbReference>
<name>A0A090N6Y5_AFIFE</name>
<dbReference type="AlphaFoldDB" id="A0A090N6Y5"/>
<comment type="caution">
    <text evidence="2">The sequence shown here is derived from an EMBL/GenBank/DDBJ whole genome shotgun (WGS) entry which is preliminary data.</text>
</comment>
<reference evidence="2 3" key="1">
    <citation type="journal article" date="2014" name="Genome Announc.">
        <title>Genome Sequence of Afipia felis Strain 76713, Isolated in Hospital Water Using an Amoeba Co-Culture Procedure.</title>
        <authorList>
            <person name="Benamar S."/>
            <person name="La Scola B."/>
            <person name="Croce O."/>
        </authorList>
    </citation>
    <scope>NUCLEOTIDE SEQUENCE [LARGE SCALE GENOMIC DNA]</scope>
    <source>
        <strain evidence="2 3">76713</strain>
    </source>
</reference>
<dbReference type="RefSeq" id="WP_009340995.1">
    <property type="nucleotide sequence ID" value="NZ_CCAZ020000001.1"/>
</dbReference>
<feature type="signal peptide" evidence="1">
    <location>
        <begin position="1"/>
        <end position="24"/>
    </location>
</feature>
<evidence type="ECO:0000313" key="3">
    <source>
        <dbReference type="Proteomes" id="UP000035762"/>
    </source>
</evidence>
<protein>
    <submittedName>
        <fullName evidence="2">Uncharacterized protein</fullName>
    </submittedName>
</protein>
<dbReference type="STRING" id="1035.BN961_01062"/>